<name>A0A3Q9FZC4_STRLT</name>
<dbReference type="OrthoDB" id="4324509at2"/>
<organism evidence="1 2">
    <name type="scientific">Streptomyces luteoverticillatus</name>
    <name type="common">Streptoverticillium luteoverticillatus</name>
    <dbReference type="NCBI Taxonomy" id="66425"/>
    <lineage>
        <taxon>Bacteria</taxon>
        <taxon>Bacillati</taxon>
        <taxon>Actinomycetota</taxon>
        <taxon>Actinomycetes</taxon>
        <taxon>Kitasatosporales</taxon>
        <taxon>Streptomycetaceae</taxon>
        <taxon>Streptomyces</taxon>
    </lineage>
</organism>
<dbReference type="AlphaFoldDB" id="A0A3Q9FZC4"/>
<keyword evidence="1" id="KW-0067">ATP-binding</keyword>
<dbReference type="RefSeq" id="WP_126916362.1">
    <property type="nucleotide sequence ID" value="NZ_CP034587.1"/>
</dbReference>
<keyword evidence="1" id="KW-0547">Nucleotide-binding</keyword>
<keyword evidence="2" id="KW-1185">Reference proteome</keyword>
<dbReference type="Proteomes" id="UP000267900">
    <property type="component" value="Chromosome"/>
</dbReference>
<dbReference type="InterPro" id="IPR036890">
    <property type="entry name" value="HATPase_C_sf"/>
</dbReference>
<dbReference type="GO" id="GO:0005524">
    <property type="term" value="F:ATP binding"/>
    <property type="evidence" value="ECO:0007669"/>
    <property type="project" value="UniProtKB-KW"/>
</dbReference>
<dbReference type="Gene3D" id="3.30.565.10">
    <property type="entry name" value="Histidine kinase-like ATPase, C-terminal domain"/>
    <property type="match status" value="1"/>
</dbReference>
<reference evidence="1 2" key="1">
    <citation type="submission" date="2018-12" db="EMBL/GenBank/DDBJ databases">
        <title>The whole draft genome of Streptomyce luteoverticillatus CGMCC 15060.</title>
        <authorList>
            <person name="Feng Z."/>
            <person name="Chen G."/>
            <person name="Zhang J."/>
            <person name="Zhu H."/>
            <person name="Yu X."/>
            <person name="Zhang W."/>
            <person name="Zhang X."/>
        </authorList>
    </citation>
    <scope>NUCLEOTIDE SEQUENCE [LARGE SCALE GENOMIC DNA]</scope>
    <source>
        <strain evidence="1 2">CGMCC 15060</strain>
    </source>
</reference>
<evidence type="ECO:0000313" key="1">
    <source>
        <dbReference type="EMBL" id="AZQ73855.1"/>
    </source>
</evidence>
<protein>
    <submittedName>
        <fullName evidence="1">ATP-binding protein</fullName>
    </submittedName>
</protein>
<evidence type="ECO:0000313" key="2">
    <source>
        <dbReference type="Proteomes" id="UP000267900"/>
    </source>
</evidence>
<accession>A0A3Q9FZC4</accession>
<dbReference type="EMBL" id="CP034587">
    <property type="protein sequence ID" value="AZQ73855.1"/>
    <property type="molecule type" value="Genomic_DNA"/>
</dbReference>
<proteinExistence type="predicted"/>
<sequence length="158" mass="16838">MSNSALCPPETSAVPTPANFNYSLGLPGGPYCISTARNLVRTVLREHDLGDLAEVGVLATSELLANTYAFTPGREAHLSMRWRFGVLRLTVFDEHPSHEAAEIITACLGLRRDALSLLDAVTGACGGICGLAEADAPLYGSRVWVVLPREAGALYARL</sequence>
<gene>
    <name evidence="1" type="ORF">EKH77_23905</name>
</gene>